<evidence type="ECO:0000313" key="3">
    <source>
        <dbReference type="Proteomes" id="UP000314294"/>
    </source>
</evidence>
<gene>
    <name evidence="2" type="ORF">EYF80_038363</name>
</gene>
<reference evidence="2 3" key="1">
    <citation type="submission" date="2019-03" db="EMBL/GenBank/DDBJ databases">
        <title>First draft genome of Liparis tanakae, snailfish: a comprehensive survey of snailfish specific genes.</title>
        <authorList>
            <person name="Kim W."/>
            <person name="Song I."/>
            <person name="Jeong J.-H."/>
            <person name="Kim D."/>
            <person name="Kim S."/>
            <person name="Ryu S."/>
            <person name="Song J.Y."/>
            <person name="Lee S.K."/>
        </authorList>
    </citation>
    <scope>NUCLEOTIDE SEQUENCE [LARGE SCALE GENOMIC DNA]</scope>
    <source>
        <tissue evidence="2">Muscle</tissue>
    </source>
</reference>
<dbReference type="EMBL" id="SRLO01000582">
    <property type="protein sequence ID" value="TNN51451.1"/>
    <property type="molecule type" value="Genomic_DNA"/>
</dbReference>
<protein>
    <submittedName>
        <fullName evidence="2">Uncharacterized protein</fullName>
    </submittedName>
</protein>
<feature type="compositionally biased region" description="Low complexity" evidence="1">
    <location>
        <begin position="123"/>
        <end position="139"/>
    </location>
</feature>
<organism evidence="2 3">
    <name type="scientific">Liparis tanakae</name>
    <name type="common">Tanaka's snailfish</name>
    <dbReference type="NCBI Taxonomy" id="230148"/>
    <lineage>
        <taxon>Eukaryota</taxon>
        <taxon>Metazoa</taxon>
        <taxon>Chordata</taxon>
        <taxon>Craniata</taxon>
        <taxon>Vertebrata</taxon>
        <taxon>Euteleostomi</taxon>
        <taxon>Actinopterygii</taxon>
        <taxon>Neopterygii</taxon>
        <taxon>Teleostei</taxon>
        <taxon>Neoteleostei</taxon>
        <taxon>Acanthomorphata</taxon>
        <taxon>Eupercaria</taxon>
        <taxon>Perciformes</taxon>
        <taxon>Cottioidei</taxon>
        <taxon>Cottales</taxon>
        <taxon>Liparidae</taxon>
        <taxon>Liparis</taxon>
    </lineage>
</organism>
<feature type="compositionally biased region" description="Basic and acidic residues" evidence="1">
    <location>
        <begin position="51"/>
        <end position="62"/>
    </location>
</feature>
<feature type="region of interest" description="Disordered" evidence="1">
    <location>
        <begin position="1"/>
        <end position="23"/>
    </location>
</feature>
<feature type="compositionally biased region" description="Basic and acidic residues" evidence="1">
    <location>
        <begin position="146"/>
        <end position="155"/>
    </location>
</feature>
<dbReference type="OrthoDB" id="370698at2759"/>
<feature type="region of interest" description="Disordered" evidence="1">
    <location>
        <begin position="51"/>
        <end position="71"/>
    </location>
</feature>
<accession>A0A4Z2GE28</accession>
<evidence type="ECO:0000256" key="1">
    <source>
        <dbReference type="SAM" id="MobiDB-lite"/>
    </source>
</evidence>
<feature type="region of interest" description="Disordered" evidence="1">
    <location>
        <begin position="115"/>
        <end position="155"/>
    </location>
</feature>
<evidence type="ECO:0000313" key="2">
    <source>
        <dbReference type="EMBL" id="TNN51451.1"/>
    </source>
</evidence>
<proteinExistence type="predicted"/>
<sequence>MSGSSRRSGRASGARRSAGSASLGRVSRHILLQTVGEAVVEEEELPVRKQAAEQGVDARHEGLTSLPGPSRCSVSKQCRVRFCSVPSASSRFSWGSQTSAKPRLWTASHRALVSSEKGSPALRRATPPSASCRASASSPDTVSTVRRPDASRDRETALRTCLRIRNIENRNHK</sequence>
<dbReference type="AlphaFoldDB" id="A0A4Z2GE28"/>
<dbReference type="Proteomes" id="UP000314294">
    <property type="component" value="Unassembled WGS sequence"/>
</dbReference>
<keyword evidence="3" id="KW-1185">Reference proteome</keyword>
<name>A0A4Z2GE28_9TELE</name>
<comment type="caution">
    <text evidence="2">The sequence shown here is derived from an EMBL/GenBank/DDBJ whole genome shotgun (WGS) entry which is preliminary data.</text>
</comment>